<sequence length="73" mass="8513">METDTGRPLAKDIVKIIEAETTKKLVEKVASKYEGNNKCEQEIIKFIKCAEKHDNNLNKCIEEFKKLKHCFKE</sequence>
<evidence type="ECO:0000313" key="2">
    <source>
        <dbReference type="Proteomes" id="UP001154329"/>
    </source>
</evidence>
<name>A0A9P0J746_APHGO</name>
<dbReference type="EMBL" id="OU899036">
    <property type="protein sequence ID" value="CAH1731583.1"/>
    <property type="molecule type" value="Genomic_DNA"/>
</dbReference>
<proteinExistence type="predicted"/>
<keyword evidence="2" id="KW-1185">Reference proteome</keyword>
<reference evidence="1" key="2">
    <citation type="submission" date="2022-10" db="EMBL/GenBank/DDBJ databases">
        <authorList>
            <consortium name="ENA_rothamsted_submissions"/>
            <consortium name="culmorum"/>
            <person name="King R."/>
        </authorList>
    </citation>
    <scope>NUCLEOTIDE SEQUENCE</scope>
</reference>
<accession>A0A9P0J746</accession>
<dbReference type="AlphaFoldDB" id="A0A9P0J746"/>
<protein>
    <submittedName>
        <fullName evidence="1">Uncharacterized protein</fullName>
    </submittedName>
</protein>
<dbReference type="PROSITE" id="PS51808">
    <property type="entry name" value="CHCH"/>
    <property type="match status" value="1"/>
</dbReference>
<evidence type="ECO:0000313" key="1">
    <source>
        <dbReference type="EMBL" id="CAH1731583.1"/>
    </source>
</evidence>
<dbReference type="Proteomes" id="UP001154329">
    <property type="component" value="Chromosome 3"/>
</dbReference>
<reference evidence="1" key="1">
    <citation type="submission" date="2022-02" db="EMBL/GenBank/DDBJ databases">
        <authorList>
            <person name="King R."/>
        </authorList>
    </citation>
    <scope>NUCLEOTIDE SEQUENCE</scope>
</reference>
<gene>
    <name evidence="1" type="ORF">APHIGO_LOCUS8273</name>
</gene>
<organism evidence="1 2">
    <name type="scientific">Aphis gossypii</name>
    <name type="common">Cotton aphid</name>
    <dbReference type="NCBI Taxonomy" id="80765"/>
    <lineage>
        <taxon>Eukaryota</taxon>
        <taxon>Metazoa</taxon>
        <taxon>Ecdysozoa</taxon>
        <taxon>Arthropoda</taxon>
        <taxon>Hexapoda</taxon>
        <taxon>Insecta</taxon>
        <taxon>Pterygota</taxon>
        <taxon>Neoptera</taxon>
        <taxon>Paraneoptera</taxon>
        <taxon>Hemiptera</taxon>
        <taxon>Sternorrhyncha</taxon>
        <taxon>Aphidomorpha</taxon>
        <taxon>Aphidoidea</taxon>
        <taxon>Aphididae</taxon>
        <taxon>Aphidini</taxon>
        <taxon>Aphis</taxon>
        <taxon>Aphis</taxon>
    </lineage>
</organism>